<organism evidence="1">
    <name type="scientific">Vibrio coralliilyticus</name>
    <dbReference type="NCBI Taxonomy" id="190893"/>
    <lineage>
        <taxon>Bacteria</taxon>
        <taxon>Pseudomonadati</taxon>
        <taxon>Pseudomonadota</taxon>
        <taxon>Gammaproteobacteria</taxon>
        <taxon>Vibrionales</taxon>
        <taxon>Vibrionaceae</taxon>
        <taxon>Vibrio</taxon>
    </lineage>
</organism>
<reference evidence="1" key="1">
    <citation type="journal article" date="2015" name="BMC Genomics">
        <title>Genome mining reveals unlocked bioactive potential of marine Gram-negative bacteria.</title>
        <authorList>
            <person name="Machado H."/>
            <person name="Sonnenschein E.C."/>
            <person name="Melchiorsen J."/>
            <person name="Gram L."/>
        </authorList>
    </citation>
    <scope>NUCLEOTIDE SEQUENCE</scope>
    <source>
        <strain evidence="1">S2052</strain>
    </source>
</reference>
<protein>
    <submittedName>
        <fullName evidence="1">Glycosyl hydrolase</fullName>
    </submittedName>
</protein>
<dbReference type="AlphaFoldDB" id="A0A837G7Q5"/>
<dbReference type="GO" id="GO:0016787">
    <property type="term" value="F:hydrolase activity"/>
    <property type="evidence" value="ECO:0007669"/>
    <property type="project" value="UniProtKB-KW"/>
</dbReference>
<accession>A0A837G7Q5</accession>
<comment type="caution">
    <text evidence="1">The sequence shown here is derived from an EMBL/GenBank/DDBJ whole genome shotgun (WGS) entry which is preliminary data.</text>
</comment>
<keyword evidence="1" id="KW-0378">Hydrolase</keyword>
<proteinExistence type="predicted"/>
<dbReference type="InterPro" id="IPR021459">
    <property type="entry name" value="GH101-related"/>
</dbReference>
<dbReference type="RefSeq" id="WP_045986019.1">
    <property type="nucleotide sequence ID" value="NZ_CP063052.1"/>
</dbReference>
<evidence type="ECO:0000313" key="1">
    <source>
        <dbReference type="EMBL" id="KJY72848.1"/>
    </source>
</evidence>
<dbReference type="EMBL" id="JXXR01000012">
    <property type="protein sequence ID" value="KJY72848.1"/>
    <property type="molecule type" value="Genomic_DNA"/>
</dbReference>
<name>A0A837G7Q5_9VIBR</name>
<gene>
    <name evidence="1" type="ORF">TW71_11810</name>
</gene>
<sequence length="757" mass="86405">MLFQASSLTRYAALPLLVLATSAQAQSIALSDKNNQISISPQDLEISWNDLIVNSQAMKVNQHAQVASDLVSVSKTEAHWTLQPSGIRVSTKLVKEALKISFAAPSKPAIKRNQPLTLSWFDLPQERTKTLFLPFSEGMRIPTDNQVWADYLAEEYSGSNTTQGLKMPFWTVQQDNRYISYQLLNATNNTLNFSNVHPEIDMLAEHQFTPLNQHQDFTVQIKLGNDWMDGAKAYRQWRIDHNESTTLAERMKNTPQLKQLIGASQVYLFGKDLLSTDDVTNWWGLKQWYFEQADLTIPPQALKEIQPLKKGKDWLSRYHKQLLVGSLNDSLHLKFPSPAPTLSNNVIAAQYHAAQQQKQWLKENAAYYLLKPERWGQALSTDMLTNLKQAGLTKLWLGFDNWMPAFYQPNVVDDAKQAGYLVATYDSYNTAIPLGLNDGWLTAQLPEPMRQHCSIELADGEKKKGFRGNGYYLNPNCELDYVKQRVLDIVKYGRFNSLFLDVDATAMAREDYRDGSSENDMLEAFNQRMDWIAKQDGLVLGSEDGNSLTTRGIAFAHGLETVGFGWTDNEMKNDARSPYFLGRWYPDHKPDFFFKQAKVKEPYKTLLFAPQYRVPLYQIVFHDEVVNSHHWHSDSLKFSNVQAERDLISMLYNTPPMVHLTRDEASSPESPRLKVLAHYQQGYTPMHEQLWDKQLTEFKWLDKSGLVQQTTFSDGSTIIANFSSKPITYANITLSAQSVLAQLSTGRNIKWQANPNQ</sequence>
<dbReference type="Pfam" id="PF11308">
    <property type="entry name" value="Glyco_hydro_129"/>
    <property type="match status" value="1"/>
</dbReference>